<evidence type="ECO:0000256" key="7">
    <source>
        <dbReference type="ARBA" id="ARBA00047473"/>
    </source>
</evidence>
<feature type="binding site" evidence="11">
    <location>
        <position position="30"/>
    </location>
    <ligand>
        <name>NAD(+)</name>
        <dbReference type="ChEBI" id="CHEBI:57540"/>
    </ligand>
</feature>
<dbReference type="PANTHER" id="PTHR43750">
    <property type="entry name" value="UDP-GLUCOSE 6-DEHYDROGENASE TUAD"/>
    <property type="match status" value="1"/>
</dbReference>
<dbReference type="InterPro" id="IPR036291">
    <property type="entry name" value="NAD(P)-bd_dom_sf"/>
</dbReference>
<evidence type="ECO:0000313" key="13">
    <source>
        <dbReference type="EMBL" id="AKT39581.1"/>
    </source>
</evidence>
<dbReference type="Proteomes" id="UP000067626">
    <property type="component" value="Chromosome"/>
</dbReference>
<dbReference type="PIRSF" id="PIRSF000124">
    <property type="entry name" value="UDPglc_GDPman_dh"/>
    <property type="match status" value="1"/>
</dbReference>
<feature type="binding site" evidence="11">
    <location>
        <position position="86"/>
    </location>
    <ligand>
        <name>NAD(+)</name>
        <dbReference type="ChEBI" id="CHEBI:57540"/>
    </ligand>
</feature>
<dbReference type="SMART" id="SM00984">
    <property type="entry name" value="UDPG_MGDP_dh_C"/>
    <property type="match status" value="1"/>
</dbReference>
<keyword evidence="14" id="KW-1185">Reference proteome</keyword>
<evidence type="ECO:0000256" key="6">
    <source>
        <dbReference type="ARBA" id="ARBA00023027"/>
    </source>
</evidence>
<feature type="binding site" evidence="10">
    <location>
        <position position="205"/>
    </location>
    <ligand>
        <name>substrate</name>
    </ligand>
</feature>
<feature type="binding site" evidence="11">
    <location>
        <position position="347"/>
    </location>
    <ligand>
        <name>NAD(+)</name>
        <dbReference type="ChEBI" id="CHEBI:57540"/>
    </ligand>
</feature>
<dbReference type="STRING" id="52.CMC5_037300"/>
<dbReference type="GO" id="GO:0051287">
    <property type="term" value="F:NAD binding"/>
    <property type="evidence" value="ECO:0007669"/>
    <property type="project" value="InterPro"/>
</dbReference>
<evidence type="ECO:0000256" key="11">
    <source>
        <dbReference type="PIRSR" id="PIRSR500134-3"/>
    </source>
</evidence>
<evidence type="ECO:0000256" key="8">
    <source>
        <dbReference type="PIRNR" id="PIRNR000124"/>
    </source>
</evidence>
<dbReference type="InterPro" id="IPR014026">
    <property type="entry name" value="UDP-Glc/GDP-Man_DH_dimer"/>
</dbReference>
<keyword evidence="5 8" id="KW-0560">Oxidoreductase</keyword>
<dbReference type="InterPro" id="IPR008927">
    <property type="entry name" value="6-PGluconate_DH-like_C_sf"/>
</dbReference>
<feature type="binding site" evidence="11">
    <location>
        <position position="264"/>
    </location>
    <ligand>
        <name>NAD(+)</name>
        <dbReference type="ChEBI" id="CHEBI:57540"/>
    </ligand>
</feature>
<comment type="pathway">
    <text evidence="1">Nucleotide-sugar biosynthesis; UDP-alpha-D-glucuronate biosynthesis; UDP-alpha-D-glucuronate from UDP-alpha-D-glucose: step 1/1.</text>
</comment>
<name>A0A0K1EFE3_CHOCO</name>
<dbReference type="InterPro" id="IPR014027">
    <property type="entry name" value="UDP-Glc/GDP-Man_DH_C"/>
</dbReference>
<evidence type="ECO:0000313" key="14">
    <source>
        <dbReference type="Proteomes" id="UP000067626"/>
    </source>
</evidence>
<feature type="active site" description="Nucleophile" evidence="9">
    <location>
        <position position="261"/>
    </location>
</feature>
<dbReference type="Pfam" id="PF00984">
    <property type="entry name" value="UDPG_MGDP_dh"/>
    <property type="match status" value="1"/>
</dbReference>
<dbReference type="SUPFAM" id="SSF51735">
    <property type="entry name" value="NAD(P)-binding Rossmann-fold domains"/>
    <property type="match status" value="1"/>
</dbReference>
<feature type="binding site" evidence="11">
    <location>
        <position position="121"/>
    </location>
    <ligand>
        <name>NAD(+)</name>
        <dbReference type="ChEBI" id="CHEBI:57540"/>
    </ligand>
</feature>
<evidence type="ECO:0000256" key="3">
    <source>
        <dbReference type="ARBA" id="ARBA00012954"/>
    </source>
</evidence>
<feature type="binding site" evidence="11">
    <location>
        <position position="35"/>
    </location>
    <ligand>
        <name>NAD(+)</name>
        <dbReference type="ChEBI" id="CHEBI:57540"/>
    </ligand>
</feature>
<feature type="binding site" evidence="10">
    <location>
        <position position="340"/>
    </location>
    <ligand>
        <name>substrate</name>
    </ligand>
</feature>
<dbReference type="PANTHER" id="PTHR43750:SF3">
    <property type="entry name" value="UDP-GLUCOSE 6-DEHYDROGENASE TUAD"/>
    <property type="match status" value="1"/>
</dbReference>
<dbReference type="SUPFAM" id="SSF52413">
    <property type="entry name" value="UDP-glucose/GDP-mannose dehydrogenase C-terminal domain"/>
    <property type="match status" value="1"/>
</dbReference>
<feature type="binding site" evidence="11">
    <location>
        <position position="153"/>
    </location>
    <ligand>
        <name>NAD(+)</name>
        <dbReference type="ChEBI" id="CHEBI:57540"/>
    </ligand>
</feature>
<protein>
    <recommendedName>
        <fullName evidence="4 8">UDP-glucose 6-dehydrogenase</fullName>
        <ecNumber evidence="3 8">1.1.1.22</ecNumber>
    </recommendedName>
</protein>
<comment type="similarity">
    <text evidence="2 8">Belongs to the UDP-glucose/GDP-mannose dehydrogenase family.</text>
</comment>
<evidence type="ECO:0000259" key="12">
    <source>
        <dbReference type="SMART" id="SM00984"/>
    </source>
</evidence>
<evidence type="ECO:0000256" key="4">
    <source>
        <dbReference type="ARBA" id="ARBA00015132"/>
    </source>
</evidence>
<feature type="binding site" evidence="10">
    <location>
        <begin position="150"/>
        <end position="153"/>
    </location>
    <ligand>
        <name>substrate</name>
    </ligand>
</feature>
<dbReference type="InterPro" id="IPR001732">
    <property type="entry name" value="UDP-Glc/GDP-Man_DH_N"/>
</dbReference>
<dbReference type="InterPro" id="IPR036220">
    <property type="entry name" value="UDP-Glc/GDP-Man_DH_C_sf"/>
</dbReference>
<dbReference type="GO" id="GO:0000271">
    <property type="term" value="P:polysaccharide biosynthetic process"/>
    <property type="evidence" value="ECO:0007669"/>
    <property type="project" value="InterPro"/>
</dbReference>
<dbReference type="UniPathway" id="UPA00038">
    <property type="reaction ID" value="UER00491"/>
</dbReference>
<dbReference type="PIRSF" id="PIRSF500134">
    <property type="entry name" value="UDPglc_DH_bac"/>
    <property type="match status" value="1"/>
</dbReference>
<dbReference type="KEGG" id="ccro:CMC5_037300"/>
<evidence type="ECO:0000256" key="2">
    <source>
        <dbReference type="ARBA" id="ARBA00006601"/>
    </source>
</evidence>
<dbReference type="GO" id="GO:0003979">
    <property type="term" value="F:UDP-glucose 6-dehydrogenase activity"/>
    <property type="evidence" value="ECO:0007669"/>
    <property type="project" value="UniProtKB-EC"/>
</dbReference>
<evidence type="ECO:0000256" key="9">
    <source>
        <dbReference type="PIRSR" id="PIRSR500134-1"/>
    </source>
</evidence>
<evidence type="ECO:0000256" key="10">
    <source>
        <dbReference type="PIRSR" id="PIRSR500134-2"/>
    </source>
</evidence>
<feature type="binding site" evidence="10">
    <location>
        <begin position="250"/>
        <end position="254"/>
    </location>
    <ligand>
        <name>substrate</name>
    </ligand>
</feature>
<dbReference type="Gene3D" id="1.20.5.100">
    <property type="entry name" value="Cytochrome c1, transmembrane anchor, C-terminal"/>
    <property type="match status" value="1"/>
</dbReference>
<dbReference type="InterPro" id="IPR017476">
    <property type="entry name" value="UDP-Glc/GDP-Man"/>
</dbReference>
<dbReference type="OrthoDB" id="9803238at2"/>
<dbReference type="PATRIC" id="fig|52.7.peg.4105"/>
<proteinExistence type="inferred from homology"/>
<dbReference type="AlphaFoldDB" id="A0A0K1EFE3"/>
<feature type="binding site" evidence="10">
    <location>
        <position position="258"/>
    </location>
    <ligand>
        <name>substrate</name>
    </ligand>
</feature>
<gene>
    <name evidence="13" type="primary">ugd</name>
    <name evidence="13" type="ORF">CMC5_037300</name>
</gene>
<feature type="domain" description="UDP-glucose/GDP-mannose dehydrogenase C-terminal" evidence="12">
    <location>
        <begin position="333"/>
        <end position="435"/>
    </location>
</feature>
<organism evidence="13 14">
    <name type="scientific">Chondromyces crocatus</name>
    <dbReference type="NCBI Taxonomy" id="52"/>
    <lineage>
        <taxon>Bacteria</taxon>
        <taxon>Pseudomonadati</taxon>
        <taxon>Myxococcota</taxon>
        <taxon>Polyangia</taxon>
        <taxon>Polyangiales</taxon>
        <taxon>Polyangiaceae</taxon>
        <taxon>Chondromyces</taxon>
    </lineage>
</organism>
<comment type="catalytic activity">
    <reaction evidence="7 8">
        <text>UDP-alpha-D-glucose + 2 NAD(+) + H2O = UDP-alpha-D-glucuronate + 2 NADH + 3 H(+)</text>
        <dbReference type="Rhea" id="RHEA:23596"/>
        <dbReference type="ChEBI" id="CHEBI:15377"/>
        <dbReference type="ChEBI" id="CHEBI:15378"/>
        <dbReference type="ChEBI" id="CHEBI:57540"/>
        <dbReference type="ChEBI" id="CHEBI:57945"/>
        <dbReference type="ChEBI" id="CHEBI:58052"/>
        <dbReference type="ChEBI" id="CHEBI:58885"/>
        <dbReference type="EC" id="1.1.1.22"/>
    </reaction>
</comment>
<dbReference type="EC" id="1.1.1.22" evidence="3 8"/>
<dbReference type="Pfam" id="PF03721">
    <property type="entry name" value="UDPG_MGDP_dh_N"/>
    <property type="match status" value="1"/>
</dbReference>
<dbReference type="RefSeq" id="WP_050431642.1">
    <property type="nucleotide sequence ID" value="NZ_CP012159.1"/>
</dbReference>
<dbReference type="EMBL" id="CP012159">
    <property type="protein sequence ID" value="AKT39581.1"/>
    <property type="molecule type" value="Genomic_DNA"/>
</dbReference>
<sequence>MQLAVIGTGYVGLVAGAGFAEFGNDIACVDVSEAKIEMLKRGQVPIYEPGLEELIAKNVRDGRLQFSTDVGSAIRGAEVVFIAVGTPSAEDGSADLSAVYAVAETIGKTLEGYKVVATKSTVPVGTADRIRAIISSQTEHPFGVASNPEFLKEGDAVNDFMKPDRVIIGSDDARAKEVLRHLYNPFVRTSDRIHLMDPRSAELSKYAANCMLATRISFMNDLAVLAEKLGADIELVRKATGADPRIGPKFLFPGPGFGGSCFPKDLSALLYTARERGHELSIVEAAQRINARQKHLLGEKILAHFAGAGSAAPPVEAQAEGGTRGPLAGRTIAIWGLSFKPRTDDIRESPALTLIDDLLAAGATVQAHDPQAMPGVRAIYGGRVMMSDGMYGAVEGADALVLVTEWHEYRRPDFKRLHRIMNTPALFDGRNMWEPDELRGLGFSYQSIGRP</sequence>
<dbReference type="SUPFAM" id="SSF48179">
    <property type="entry name" value="6-phosphogluconate dehydrogenase C-terminal domain-like"/>
    <property type="match status" value="1"/>
</dbReference>
<dbReference type="NCBIfam" id="TIGR03026">
    <property type="entry name" value="NDP-sugDHase"/>
    <property type="match status" value="1"/>
</dbReference>
<dbReference type="GO" id="GO:0006065">
    <property type="term" value="P:UDP-glucuronate biosynthetic process"/>
    <property type="evidence" value="ECO:0007669"/>
    <property type="project" value="UniProtKB-UniPathway"/>
</dbReference>
<keyword evidence="6 8" id="KW-0520">NAD</keyword>
<dbReference type="Pfam" id="PF03720">
    <property type="entry name" value="UDPG_MGDP_dh_C"/>
    <property type="match status" value="1"/>
</dbReference>
<reference evidence="13 14" key="1">
    <citation type="submission" date="2015-07" db="EMBL/GenBank/DDBJ databases">
        <title>Genome analysis of myxobacterium Chondromyces crocatus Cm c5 reveals a high potential for natural compound synthesis and the genetic basis for the loss of fruiting body formation.</title>
        <authorList>
            <person name="Zaburannyi N."/>
            <person name="Bunk B."/>
            <person name="Maier J."/>
            <person name="Overmann J."/>
            <person name="Mueller R."/>
        </authorList>
    </citation>
    <scope>NUCLEOTIDE SEQUENCE [LARGE SCALE GENOMIC DNA]</scope>
    <source>
        <strain evidence="13 14">Cm c5</strain>
    </source>
</reference>
<accession>A0A0K1EFE3</accession>
<evidence type="ECO:0000256" key="1">
    <source>
        <dbReference type="ARBA" id="ARBA00004701"/>
    </source>
</evidence>
<dbReference type="InterPro" id="IPR028357">
    <property type="entry name" value="UDPglc_DH_bac"/>
</dbReference>
<dbReference type="Gene3D" id="3.40.50.720">
    <property type="entry name" value="NAD(P)-binding Rossmann-like Domain"/>
    <property type="match status" value="2"/>
</dbReference>
<evidence type="ECO:0000256" key="5">
    <source>
        <dbReference type="ARBA" id="ARBA00023002"/>
    </source>
</evidence>